<accession>A0A2H4QGY9</accession>
<dbReference type="AlphaFoldDB" id="A0A2H4QGY9"/>
<evidence type="ECO:0008006" key="2">
    <source>
        <dbReference type="Google" id="ProtNLM"/>
    </source>
</evidence>
<name>A0A2H4QGY9_9NOSO</name>
<protein>
    <recommendedName>
        <fullName evidence="2">Sigma-70 family RNA polymerase sigma factor</fullName>
    </recommendedName>
</protein>
<evidence type="ECO:0000313" key="1">
    <source>
        <dbReference type="EMBL" id="ATX68129.1"/>
    </source>
</evidence>
<dbReference type="EMBL" id="KY767987">
    <property type="protein sequence ID" value="ATX68129.1"/>
    <property type="molecule type" value="Genomic_DNA"/>
</dbReference>
<reference evidence="1" key="1">
    <citation type="journal article" date="2018" name="Appl. Environ. Microbiol.">
        <title>The swinholide biosynthetic gene cluster from a terrestrial cyanobacterium Nostoc sp. UHCC 0450.</title>
        <authorList>
            <person name="Humisto A."/>
            <person name="Jokela J."/>
            <person name="Liu L."/>
            <person name="Wahlsten M."/>
            <person name="Wang H."/>
            <person name="Permi P."/>
            <person name="Machado J.P."/>
            <person name="Antunes A."/>
            <person name="Fewer D.P."/>
            <person name="Sivonen K."/>
        </authorList>
    </citation>
    <scope>NUCLEOTIDE SEQUENCE</scope>
    <source>
        <strain evidence="1">UHCC 0450</strain>
    </source>
</reference>
<sequence>MLTNEYMNEQQLQELALQVQKHPLGTTARRITLSKLIDAMYCSGKLCHPYKGQFPGVYEQIYQEAVQDLFLYICKNLHKYDPERASFMTWVNMLLSKRFFKEAIPKIIGNANETNVESSVLENMEDLAFDENEDNYISAFKKIRRYIEIDPKGIFKQAHIKKYPKVNFQEIAVKRWSGISWKDISEELNIPVATLSSFYQRSLEKFRDEFRNLCGGEDLQQIASK</sequence>
<organism evidence="1">
    <name type="scientific">Nostoc sp. UHCC 0450</name>
    <dbReference type="NCBI Taxonomy" id="2055236"/>
    <lineage>
        <taxon>Bacteria</taxon>
        <taxon>Bacillati</taxon>
        <taxon>Cyanobacteriota</taxon>
        <taxon>Cyanophyceae</taxon>
        <taxon>Nostocales</taxon>
        <taxon>Nostocaceae</taxon>
        <taxon>Nostoc</taxon>
    </lineage>
</organism>
<dbReference type="Gene3D" id="1.10.1740.10">
    <property type="match status" value="1"/>
</dbReference>
<proteinExistence type="predicted"/>